<evidence type="ECO:0000313" key="2">
    <source>
        <dbReference type="Proteomes" id="UP000462055"/>
    </source>
</evidence>
<protein>
    <submittedName>
        <fullName evidence="1">Uncharacterized protein</fullName>
    </submittedName>
</protein>
<dbReference type="RefSeq" id="WP_160573882.1">
    <property type="nucleotide sequence ID" value="NZ_WBMS02000039.1"/>
</dbReference>
<dbReference type="Proteomes" id="UP000462055">
    <property type="component" value="Unassembled WGS sequence"/>
</dbReference>
<dbReference type="AlphaFoldDB" id="A0A6I4MKY1"/>
<reference evidence="1" key="1">
    <citation type="submission" date="2019-12" db="EMBL/GenBank/DDBJ databases">
        <title>Actinomadura physcomitrii sp. nov., a novel actinomycete isolated from moss [Physcomitrium sphaericum (Ludw) Fuernr].</title>
        <authorList>
            <person name="Zhuang X."/>
        </authorList>
    </citation>
    <scope>NUCLEOTIDE SEQUENCE [LARGE SCALE GENOMIC DNA]</scope>
    <source>
        <strain evidence="1">LD22</strain>
    </source>
</reference>
<proteinExistence type="predicted"/>
<accession>A0A6I4MKY1</accession>
<keyword evidence="2" id="KW-1185">Reference proteome</keyword>
<name>A0A6I4MKY1_9ACTN</name>
<sequence length="47" mass="5270">MSGDDGKLVTHTVAPDLLQDGLCERVGSLSRSEWKQYVQDIPYEKTC</sequence>
<comment type="caution">
    <text evidence="1">The sequence shown here is derived from an EMBL/GenBank/DDBJ whole genome shotgun (WGS) entry which is preliminary data.</text>
</comment>
<gene>
    <name evidence="1" type="ORF">F8568_035455</name>
</gene>
<dbReference type="EMBL" id="WBMS02000039">
    <property type="protein sequence ID" value="MWA05570.1"/>
    <property type="molecule type" value="Genomic_DNA"/>
</dbReference>
<evidence type="ECO:0000313" key="1">
    <source>
        <dbReference type="EMBL" id="MWA05570.1"/>
    </source>
</evidence>
<organism evidence="1 2">
    <name type="scientific">Actinomadura physcomitrii</name>
    <dbReference type="NCBI Taxonomy" id="2650748"/>
    <lineage>
        <taxon>Bacteria</taxon>
        <taxon>Bacillati</taxon>
        <taxon>Actinomycetota</taxon>
        <taxon>Actinomycetes</taxon>
        <taxon>Streptosporangiales</taxon>
        <taxon>Thermomonosporaceae</taxon>
        <taxon>Actinomadura</taxon>
    </lineage>
</organism>